<dbReference type="GO" id="GO:0006260">
    <property type="term" value="P:DNA replication"/>
    <property type="evidence" value="ECO:0007669"/>
    <property type="project" value="UniProtKB-KW"/>
</dbReference>
<keyword evidence="16" id="KW-1185">Reference proteome</keyword>
<dbReference type="GO" id="GO:0031491">
    <property type="term" value="F:nucleosome binding"/>
    <property type="evidence" value="ECO:0007669"/>
    <property type="project" value="TreeGrafter"/>
</dbReference>
<keyword evidence="5 11" id="KW-0805">Transcription regulation</keyword>
<evidence type="ECO:0000256" key="8">
    <source>
        <dbReference type="ARBA" id="ARBA00023204"/>
    </source>
</evidence>
<dbReference type="Pfam" id="PF24824">
    <property type="entry name" value="PH_SPT16"/>
    <property type="match status" value="1"/>
</dbReference>
<feature type="region of interest" description="Disordered" evidence="12">
    <location>
        <begin position="483"/>
        <end position="587"/>
    </location>
</feature>
<evidence type="ECO:0000259" key="13">
    <source>
        <dbReference type="SMART" id="SM01286"/>
    </source>
</evidence>
<feature type="domain" description="Histone chaperone RTT106/FACT complex subunit SPT16-like middle" evidence="14">
    <location>
        <begin position="364"/>
        <end position="454"/>
    </location>
</feature>
<keyword evidence="15" id="KW-0645">Protease</keyword>
<feature type="compositionally biased region" description="Basic and acidic residues" evidence="12">
    <location>
        <begin position="40"/>
        <end position="57"/>
    </location>
</feature>
<evidence type="ECO:0000256" key="5">
    <source>
        <dbReference type="ARBA" id="ARBA00023015"/>
    </source>
</evidence>
<evidence type="ECO:0000256" key="4">
    <source>
        <dbReference type="ARBA" id="ARBA00022763"/>
    </source>
</evidence>
<evidence type="ECO:0000313" key="15">
    <source>
        <dbReference type="EMBL" id="WFC98700.1"/>
    </source>
</evidence>
<dbReference type="PANTHER" id="PTHR13980:SF15">
    <property type="entry name" value="FACT COMPLEX SUBUNIT SPT16"/>
    <property type="match status" value="1"/>
</dbReference>
<keyword evidence="9 11" id="KW-0539">Nucleus</keyword>
<dbReference type="GO" id="GO:0006281">
    <property type="term" value="P:DNA repair"/>
    <property type="evidence" value="ECO:0007669"/>
    <property type="project" value="UniProtKB-UniRule"/>
</dbReference>
<feature type="domain" description="FACT complex subunit SPT16 middle" evidence="13">
    <location>
        <begin position="96"/>
        <end position="241"/>
    </location>
</feature>
<keyword evidence="15" id="KW-0378">Hydrolase</keyword>
<comment type="function">
    <text evidence="10 11">Component of the FACT complex, a general chromatin factor that acts to reorganize nucleosomes. The FACT complex is involved in multiple processes that require DNA as a template such as mRNA elongation, DNA replication and DNA repair. During transcription elongation the FACT complex acts as a histone chaperone that both destabilizes and restores nucleosomal structure. It facilitates the passage of RNA polymerase II and transcription by promoting the dissociation of one histone H2A-H2B dimer from the nucleosome, then subsequently promotes the reestablishment of the nucleosome following the passage of RNA polymerase II.</text>
</comment>
<dbReference type="EMBL" id="CP119943">
    <property type="protein sequence ID" value="WFC98700.1"/>
    <property type="molecule type" value="Genomic_DNA"/>
</dbReference>
<dbReference type="PANTHER" id="PTHR13980">
    <property type="entry name" value="CDC68 RELATED"/>
    <property type="match status" value="1"/>
</dbReference>
<protein>
    <recommendedName>
        <fullName evidence="11">FACT complex subunit</fullName>
    </recommendedName>
</protein>
<proteinExistence type="inferred from homology"/>
<sequence length="587" mass="66532">MPTSPIKGGRVAGGKTLRSHARTATIDESVAKKIKEHQSELVKQKQEEGLKRFKGEDGAGPDSNQEVFKKYESYRRESQLPTKVEDLRVGFQAELTRAQSLVLPIHSYAVPFHIKTVKNVSKSEEGEYTYLRINFVTPGQLAGKKDDVPFDDPDATFIRNISYRSTDARHFDAIYNEITEMRRIASKREAERKEMADVVEQDQLILSKSRPLVLPEVFPRPALEGKRLPGSLTIHQNGLRFMSPLRQDQKIDIPFSNVKHLFYQPCDKELIVLVHIHLKSPVIIGKRKTRDIQFYREASDVQFDETGNRKRRYRAGDEDEIELEQEERRHRHMLNKEFKHFAQRIADASDGRIQVDIPYRDLGFNGVPSRASVLLQPTTDCLVHLSDPPFLVVTLSEIEIVHLERVQYGLSSFDMVFVFRDFSRTPLHISSVPTTSLDDVKQWLDSVDVCVTEGAVNLNWGAIMKTITEDPHAFFQEGGWEFLQADGSGSEGDSESEAESEFDSDLAEDQQESTDDSESGSDFGASDDASEEGSEEYGESDEGEDWDELEAKAARDDQRKRQDRGDGSGSDEDAKPKQKRKGGFGRI</sequence>
<dbReference type="Pfam" id="PF08512">
    <property type="entry name" value="Rttp106-like_middle"/>
    <property type="match status" value="1"/>
</dbReference>
<evidence type="ECO:0000313" key="16">
    <source>
        <dbReference type="Proteomes" id="UP001219567"/>
    </source>
</evidence>
<evidence type="ECO:0000256" key="12">
    <source>
        <dbReference type="SAM" id="MobiDB-lite"/>
    </source>
</evidence>
<dbReference type="InterPro" id="IPR040258">
    <property type="entry name" value="Spt16"/>
</dbReference>
<reference evidence="15 16" key="1">
    <citation type="submission" date="2023-03" db="EMBL/GenBank/DDBJ databases">
        <title>Mating type loci evolution in Malassezia.</title>
        <authorList>
            <person name="Coelho M.A."/>
        </authorList>
    </citation>
    <scope>NUCLEOTIDE SEQUENCE [LARGE SCALE GENOMIC DNA]</scope>
    <source>
        <strain evidence="15 16">CBS 9725</strain>
    </source>
</reference>
<feature type="compositionally biased region" description="Acidic residues" evidence="12">
    <location>
        <begin position="492"/>
        <end position="519"/>
    </location>
</feature>
<dbReference type="GO" id="GO:0004177">
    <property type="term" value="F:aminopeptidase activity"/>
    <property type="evidence" value="ECO:0007669"/>
    <property type="project" value="UniProtKB-KW"/>
</dbReference>
<evidence type="ECO:0000259" key="14">
    <source>
        <dbReference type="SMART" id="SM01287"/>
    </source>
</evidence>
<dbReference type="Gene3D" id="2.30.29.150">
    <property type="match status" value="1"/>
</dbReference>
<comment type="subunit">
    <text evidence="11">Component of the FACT complex.</text>
</comment>
<evidence type="ECO:0000256" key="10">
    <source>
        <dbReference type="ARBA" id="ARBA00025370"/>
    </source>
</evidence>
<keyword evidence="8 11" id="KW-0234">DNA repair</keyword>
<evidence type="ECO:0000256" key="1">
    <source>
        <dbReference type="ARBA" id="ARBA00010779"/>
    </source>
</evidence>
<feature type="region of interest" description="Disordered" evidence="12">
    <location>
        <begin position="40"/>
        <end position="65"/>
    </location>
</feature>
<keyword evidence="15" id="KW-0031">Aminopeptidase</keyword>
<keyword evidence="4 11" id="KW-0227">DNA damage</keyword>
<dbReference type="Pfam" id="PF08644">
    <property type="entry name" value="SPT16"/>
    <property type="match status" value="1"/>
</dbReference>
<dbReference type="SMART" id="SM01286">
    <property type="entry name" value="SPT16"/>
    <property type="match status" value="1"/>
</dbReference>
<evidence type="ECO:0000256" key="2">
    <source>
        <dbReference type="ARBA" id="ARBA00022454"/>
    </source>
</evidence>
<feature type="compositionally biased region" description="Acidic residues" evidence="12">
    <location>
        <begin position="528"/>
        <end position="548"/>
    </location>
</feature>
<dbReference type="GO" id="GO:0006368">
    <property type="term" value="P:transcription elongation by RNA polymerase II"/>
    <property type="evidence" value="ECO:0007669"/>
    <property type="project" value="TreeGrafter"/>
</dbReference>
<accession>A0AAJ5YRC1</accession>
<gene>
    <name evidence="15" type="primary">SPT16</name>
    <name evidence="15" type="ORF">MYAM1_001432</name>
</gene>
<dbReference type="Gene3D" id="2.30.29.30">
    <property type="entry name" value="Pleckstrin-homology domain (PH domain)/Phosphotyrosine-binding domain (PTB)"/>
    <property type="match status" value="1"/>
</dbReference>
<dbReference type="Gene3D" id="2.30.29.210">
    <property type="entry name" value="FACT complex subunit Spt16p/Cdc68p"/>
    <property type="match status" value="1"/>
</dbReference>
<dbReference type="InterPro" id="IPR013719">
    <property type="entry name" value="RTT106/SPT16-like_middle_dom"/>
</dbReference>
<dbReference type="FunFam" id="2.30.29.30:FF:000017">
    <property type="entry name" value="FACT complex subunit SPT16"/>
    <property type="match status" value="1"/>
</dbReference>
<keyword evidence="6" id="KW-0175">Coiled coil</keyword>
<name>A0AAJ5YRC1_9BASI</name>
<dbReference type="InterPro" id="IPR011993">
    <property type="entry name" value="PH-like_dom_sf"/>
</dbReference>
<dbReference type="SMART" id="SM01287">
    <property type="entry name" value="Rtt106"/>
    <property type="match status" value="1"/>
</dbReference>
<dbReference type="InterPro" id="IPR013953">
    <property type="entry name" value="FACT_SPT16_M"/>
</dbReference>
<dbReference type="Pfam" id="PF21091">
    <property type="entry name" value="SPT16_C"/>
    <property type="match status" value="1"/>
</dbReference>
<dbReference type="InterPro" id="IPR048969">
    <property type="entry name" value="FACT_SPT16_C"/>
</dbReference>
<keyword evidence="3 11" id="KW-0235">DNA replication</keyword>
<feature type="compositionally biased region" description="Basic and acidic residues" evidence="12">
    <location>
        <begin position="549"/>
        <end position="576"/>
    </location>
</feature>
<dbReference type="Proteomes" id="UP001219567">
    <property type="component" value="Chromosome 1"/>
</dbReference>
<feature type="compositionally biased region" description="Basic residues" evidence="12">
    <location>
        <begin position="577"/>
        <end position="587"/>
    </location>
</feature>
<dbReference type="GO" id="GO:0035101">
    <property type="term" value="C:FACT complex"/>
    <property type="evidence" value="ECO:0007669"/>
    <property type="project" value="UniProtKB-UniRule"/>
</dbReference>
<dbReference type="FunFam" id="2.30.29.150:FF:000002">
    <property type="entry name" value="FACT complex subunit SPT16"/>
    <property type="match status" value="1"/>
</dbReference>
<evidence type="ECO:0000256" key="3">
    <source>
        <dbReference type="ARBA" id="ARBA00022705"/>
    </source>
</evidence>
<organism evidence="15 16">
    <name type="scientific">Malassezia yamatoensis</name>
    <dbReference type="NCBI Taxonomy" id="253288"/>
    <lineage>
        <taxon>Eukaryota</taxon>
        <taxon>Fungi</taxon>
        <taxon>Dikarya</taxon>
        <taxon>Basidiomycota</taxon>
        <taxon>Ustilaginomycotina</taxon>
        <taxon>Malasseziomycetes</taxon>
        <taxon>Malasseziales</taxon>
        <taxon>Malasseziaceae</taxon>
        <taxon>Malassezia</taxon>
    </lineage>
</organism>
<evidence type="ECO:0000256" key="11">
    <source>
        <dbReference type="RuleBase" id="RU367052"/>
    </source>
</evidence>
<feature type="region of interest" description="Disordered" evidence="12">
    <location>
        <begin position="1"/>
        <end position="24"/>
    </location>
</feature>
<evidence type="ECO:0000256" key="6">
    <source>
        <dbReference type="ARBA" id="ARBA00023054"/>
    </source>
</evidence>
<dbReference type="AlphaFoldDB" id="A0AAJ5YRC1"/>
<dbReference type="InterPro" id="IPR056595">
    <property type="entry name" value="Fact-SPT16_PH"/>
</dbReference>
<keyword evidence="2 11" id="KW-0158">Chromosome</keyword>
<evidence type="ECO:0000256" key="7">
    <source>
        <dbReference type="ARBA" id="ARBA00023163"/>
    </source>
</evidence>
<dbReference type="FunFam" id="2.30.29.210:FF:000001">
    <property type="entry name" value="FACT complex subunit spt16"/>
    <property type="match status" value="1"/>
</dbReference>
<evidence type="ECO:0000256" key="9">
    <source>
        <dbReference type="ARBA" id="ARBA00023242"/>
    </source>
</evidence>
<keyword evidence="7 11" id="KW-0804">Transcription</keyword>
<comment type="subcellular location">
    <subcellularLocation>
        <location evidence="11">Nucleus</location>
    </subcellularLocation>
    <subcellularLocation>
        <location evidence="11">Chromosome</location>
    </subcellularLocation>
</comment>
<comment type="similarity">
    <text evidence="1 11">Belongs to the peptidase M24 family. SPT16 subfamily.</text>
</comment>